<dbReference type="Proteomes" id="UP000652307">
    <property type="component" value="Unassembled WGS sequence"/>
</dbReference>
<evidence type="ECO:0000256" key="1">
    <source>
        <dbReference type="SAM" id="Phobius"/>
    </source>
</evidence>
<dbReference type="InterPro" id="IPR036388">
    <property type="entry name" value="WH-like_DNA-bd_sf"/>
</dbReference>
<keyword evidence="1" id="KW-0812">Transmembrane</keyword>
<comment type="caution">
    <text evidence="2">The sequence shown here is derived from an EMBL/GenBank/DDBJ whole genome shotgun (WGS) entry which is preliminary data.</text>
</comment>
<gene>
    <name evidence="2" type="ORF">IOK49_05550</name>
</gene>
<organism evidence="2 3">
    <name type="scientific">Fervidicoccus fontis</name>
    <dbReference type="NCBI Taxonomy" id="683846"/>
    <lineage>
        <taxon>Archaea</taxon>
        <taxon>Thermoproteota</taxon>
        <taxon>Thermoprotei</taxon>
        <taxon>Fervidicoccales</taxon>
        <taxon>Fervidicoccaceae</taxon>
        <taxon>Fervidicoccus</taxon>
    </lineage>
</organism>
<evidence type="ECO:0000313" key="2">
    <source>
        <dbReference type="EMBL" id="MBE9391533.1"/>
    </source>
</evidence>
<dbReference type="RefSeq" id="WP_193803907.1">
    <property type="nucleotide sequence ID" value="NZ_JADEZV010000003.1"/>
</dbReference>
<keyword evidence="1" id="KW-1133">Transmembrane helix</keyword>
<dbReference type="EMBL" id="JADEZV010000003">
    <property type="protein sequence ID" value="MBE9391533.1"/>
    <property type="molecule type" value="Genomic_DNA"/>
</dbReference>
<keyword evidence="1" id="KW-0472">Membrane</keyword>
<name>A0A843A9I3_9CREN</name>
<accession>A0A843A9I3</accession>
<protein>
    <recommendedName>
        <fullName evidence="4">Transcription regulator TrmB N-terminal domain-containing protein</fullName>
    </recommendedName>
</protein>
<dbReference type="AlphaFoldDB" id="A0A843A9I3"/>
<dbReference type="InterPro" id="IPR036390">
    <property type="entry name" value="WH_DNA-bd_sf"/>
</dbReference>
<evidence type="ECO:0000313" key="3">
    <source>
        <dbReference type="Proteomes" id="UP000652307"/>
    </source>
</evidence>
<feature type="transmembrane region" description="Helical" evidence="1">
    <location>
        <begin position="237"/>
        <end position="255"/>
    </location>
</feature>
<dbReference type="Gene3D" id="1.10.10.10">
    <property type="entry name" value="Winged helix-like DNA-binding domain superfamily/Winged helix DNA-binding domain"/>
    <property type="match status" value="1"/>
</dbReference>
<reference evidence="2" key="1">
    <citation type="submission" date="2020-10" db="EMBL/GenBank/DDBJ databases">
        <title>Fervidococcus fontis strain 3639Fd - the first crenarchaeon capable of growth on lipids.</title>
        <authorList>
            <person name="Kochetkova T.V."/>
            <person name="Elcheninov A.G."/>
            <person name="Toschakov S.V."/>
            <person name="Kublanov I.V."/>
        </authorList>
    </citation>
    <scope>NUCLEOTIDE SEQUENCE</scope>
    <source>
        <strain evidence="2">3639Fd</strain>
    </source>
</reference>
<evidence type="ECO:0008006" key="4">
    <source>
        <dbReference type="Google" id="ProtNLM"/>
    </source>
</evidence>
<sequence>MILDSSIEEKLRTLKRLDGVIDFSKSSVQIEIVFLFLIYGRDLTPTEISESANERRKAVLDALRKLQLKGIVKKVGEKDGEPLYGLSEEGKKYSEELLRALGLEGFKLASRVSEEESIRERLIVQKKIIEANYIYNAICYLATSKDQTLSLKTISRLLNLSEERAKEYLDIYSRPPERLFRKIIKPDTRETYYKLEKEGLSIFYRTQNYLSFKNSPIYKLKQKLYAKIPHPNNLKRLFSISSFLFFLLSFLLSILNLCSLFFSVLMFVLGSVVFVIKEVIF</sequence>
<dbReference type="SUPFAM" id="SSF46785">
    <property type="entry name" value="Winged helix' DNA-binding domain"/>
    <property type="match status" value="1"/>
</dbReference>
<proteinExistence type="predicted"/>